<evidence type="ECO:0000256" key="5">
    <source>
        <dbReference type="ARBA" id="ARBA00023004"/>
    </source>
</evidence>
<comment type="caution">
    <text evidence="6">The sequence shown here is derived from an EMBL/GenBank/DDBJ whole genome shotgun (WGS) entry which is preliminary data.</text>
</comment>
<dbReference type="OrthoDB" id="2789670at2759"/>
<evidence type="ECO:0000256" key="3">
    <source>
        <dbReference type="ARBA" id="ARBA00022723"/>
    </source>
</evidence>
<dbReference type="SUPFAM" id="SSF48264">
    <property type="entry name" value="Cytochrome P450"/>
    <property type="match status" value="1"/>
</dbReference>
<comment type="similarity">
    <text evidence="1">Belongs to the cytochrome P450 family.</text>
</comment>
<dbReference type="GO" id="GO:0004497">
    <property type="term" value="F:monooxygenase activity"/>
    <property type="evidence" value="ECO:0007669"/>
    <property type="project" value="InterPro"/>
</dbReference>
<proteinExistence type="inferred from homology"/>
<evidence type="ECO:0000256" key="4">
    <source>
        <dbReference type="ARBA" id="ARBA00023002"/>
    </source>
</evidence>
<sequence>MASRHSRWYNLLVGLPDTTSVTVEWAMSELLRIPDALATATEELDRVIGRGYRRVPARAL</sequence>
<evidence type="ECO:0000313" key="6">
    <source>
        <dbReference type="EMBL" id="CAD6343779.1"/>
    </source>
</evidence>
<dbReference type="Pfam" id="PF00067">
    <property type="entry name" value="p450"/>
    <property type="match status" value="1"/>
</dbReference>
<keyword evidence="7" id="KW-1185">Reference proteome</keyword>
<dbReference type="PANTHER" id="PTHR47944:SF9">
    <property type="entry name" value="FLAVONOID 3-MONOOXYGENASE"/>
    <property type="match status" value="1"/>
</dbReference>
<dbReference type="GO" id="GO:0005506">
    <property type="term" value="F:iron ion binding"/>
    <property type="evidence" value="ECO:0007669"/>
    <property type="project" value="InterPro"/>
</dbReference>
<evidence type="ECO:0000256" key="1">
    <source>
        <dbReference type="ARBA" id="ARBA00010617"/>
    </source>
</evidence>
<dbReference type="InterPro" id="IPR001128">
    <property type="entry name" value="Cyt_P450"/>
</dbReference>
<dbReference type="PANTHER" id="PTHR47944">
    <property type="entry name" value="CYTOCHROME P450 98A9"/>
    <property type="match status" value="1"/>
</dbReference>
<keyword evidence="5" id="KW-0408">Iron</keyword>
<evidence type="ECO:0000313" key="7">
    <source>
        <dbReference type="Proteomes" id="UP000604825"/>
    </source>
</evidence>
<reference evidence="6" key="1">
    <citation type="submission" date="2020-10" db="EMBL/GenBank/DDBJ databases">
        <authorList>
            <person name="Han B."/>
            <person name="Lu T."/>
            <person name="Zhao Q."/>
            <person name="Huang X."/>
            <person name="Zhao Y."/>
        </authorList>
    </citation>
    <scope>NUCLEOTIDE SEQUENCE</scope>
</reference>
<dbReference type="Proteomes" id="UP000604825">
    <property type="component" value="Unassembled WGS sequence"/>
</dbReference>
<keyword evidence="4" id="KW-0560">Oxidoreductase</keyword>
<keyword evidence="2" id="KW-0349">Heme</keyword>
<gene>
    <name evidence="6" type="ORF">NCGR_LOCUS67877</name>
</gene>
<dbReference type="EMBL" id="CAJGYO010000834">
    <property type="protein sequence ID" value="CAD6343779.1"/>
    <property type="molecule type" value="Genomic_DNA"/>
</dbReference>
<dbReference type="GO" id="GO:0020037">
    <property type="term" value="F:heme binding"/>
    <property type="evidence" value="ECO:0007669"/>
    <property type="project" value="InterPro"/>
</dbReference>
<accession>A0A811SLW4</accession>
<dbReference type="AlphaFoldDB" id="A0A811SLW4"/>
<dbReference type="Gene3D" id="1.10.630.10">
    <property type="entry name" value="Cytochrome P450"/>
    <property type="match status" value="1"/>
</dbReference>
<protein>
    <submittedName>
        <fullName evidence="6">Uncharacterized protein</fullName>
    </submittedName>
</protein>
<evidence type="ECO:0000256" key="2">
    <source>
        <dbReference type="ARBA" id="ARBA00022617"/>
    </source>
</evidence>
<keyword evidence="3" id="KW-0479">Metal-binding</keyword>
<organism evidence="6 7">
    <name type="scientific">Miscanthus lutarioriparius</name>
    <dbReference type="NCBI Taxonomy" id="422564"/>
    <lineage>
        <taxon>Eukaryota</taxon>
        <taxon>Viridiplantae</taxon>
        <taxon>Streptophyta</taxon>
        <taxon>Embryophyta</taxon>
        <taxon>Tracheophyta</taxon>
        <taxon>Spermatophyta</taxon>
        <taxon>Magnoliopsida</taxon>
        <taxon>Liliopsida</taxon>
        <taxon>Poales</taxon>
        <taxon>Poaceae</taxon>
        <taxon>PACMAD clade</taxon>
        <taxon>Panicoideae</taxon>
        <taxon>Andropogonodae</taxon>
        <taxon>Andropogoneae</taxon>
        <taxon>Saccharinae</taxon>
        <taxon>Miscanthus</taxon>
    </lineage>
</organism>
<name>A0A811SLW4_9POAL</name>
<dbReference type="InterPro" id="IPR036396">
    <property type="entry name" value="Cyt_P450_sf"/>
</dbReference>
<dbReference type="GO" id="GO:0016705">
    <property type="term" value="F:oxidoreductase activity, acting on paired donors, with incorporation or reduction of molecular oxygen"/>
    <property type="evidence" value="ECO:0007669"/>
    <property type="project" value="InterPro"/>
</dbReference>